<keyword evidence="3" id="KW-1185">Reference proteome</keyword>
<dbReference type="Proteomes" id="UP000654075">
    <property type="component" value="Unassembled WGS sequence"/>
</dbReference>
<evidence type="ECO:0000313" key="2">
    <source>
        <dbReference type="EMBL" id="CAE8602578.1"/>
    </source>
</evidence>
<accession>A0A813ESB6</accession>
<evidence type="ECO:0000256" key="1">
    <source>
        <dbReference type="SAM" id="MobiDB-lite"/>
    </source>
</evidence>
<dbReference type="EMBL" id="CAJNNV010014449">
    <property type="protein sequence ID" value="CAE8602578.1"/>
    <property type="molecule type" value="Genomic_DNA"/>
</dbReference>
<dbReference type="AlphaFoldDB" id="A0A813ESB6"/>
<feature type="region of interest" description="Disordered" evidence="1">
    <location>
        <begin position="7"/>
        <end position="26"/>
    </location>
</feature>
<protein>
    <submittedName>
        <fullName evidence="2">Uncharacterized protein</fullName>
    </submittedName>
</protein>
<feature type="non-terminal residue" evidence="2">
    <location>
        <position position="222"/>
    </location>
</feature>
<name>A0A813ESB6_POLGL</name>
<proteinExistence type="predicted"/>
<feature type="non-terminal residue" evidence="2">
    <location>
        <position position="1"/>
    </location>
</feature>
<reference evidence="2" key="1">
    <citation type="submission" date="2021-02" db="EMBL/GenBank/DDBJ databases">
        <authorList>
            <person name="Dougan E. K."/>
            <person name="Rhodes N."/>
            <person name="Thang M."/>
            <person name="Chan C."/>
        </authorList>
    </citation>
    <scope>NUCLEOTIDE SEQUENCE</scope>
</reference>
<organism evidence="2 3">
    <name type="scientific">Polarella glacialis</name>
    <name type="common">Dinoflagellate</name>
    <dbReference type="NCBI Taxonomy" id="89957"/>
    <lineage>
        <taxon>Eukaryota</taxon>
        <taxon>Sar</taxon>
        <taxon>Alveolata</taxon>
        <taxon>Dinophyceae</taxon>
        <taxon>Suessiales</taxon>
        <taxon>Suessiaceae</taxon>
        <taxon>Polarella</taxon>
    </lineage>
</organism>
<comment type="caution">
    <text evidence="2">The sequence shown here is derived from an EMBL/GenBank/DDBJ whole genome shotgun (WGS) entry which is preliminary data.</text>
</comment>
<sequence>VVIEELTDEGYPVTQSTASFSSTSRPLRPRKFMWPPLWTSLRSWLADPVQPNISPFVYSICTNLPGYRYLCQPVVQVALGTVTFPLWLGVGITSCCLLPWLLLADAVLQRLYVPRADRVEALAEGTLQMARLWYVAGRLALRRARRVCRSTVQRTLAGRTPLEAASEWLRTLYSDPATAFRAAGGAVAAVSQQGLRTAGSIWSQLPAASEVTRTAKAFLAPS</sequence>
<feature type="compositionally biased region" description="Polar residues" evidence="1">
    <location>
        <begin position="13"/>
        <end position="25"/>
    </location>
</feature>
<gene>
    <name evidence="2" type="ORF">PGLA1383_LOCUS20841</name>
</gene>
<evidence type="ECO:0000313" key="3">
    <source>
        <dbReference type="Proteomes" id="UP000654075"/>
    </source>
</evidence>